<dbReference type="InterPro" id="IPR042651">
    <property type="entry name" value="Rgs22"/>
</dbReference>
<dbReference type="GO" id="GO:0005737">
    <property type="term" value="C:cytoplasm"/>
    <property type="evidence" value="ECO:0007669"/>
    <property type="project" value="TreeGrafter"/>
</dbReference>
<feature type="compositionally biased region" description="Polar residues" evidence="1">
    <location>
        <begin position="479"/>
        <end position="492"/>
    </location>
</feature>
<feature type="domain" description="RGS" evidence="2">
    <location>
        <begin position="253"/>
        <end position="358"/>
    </location>
</feature>
<dbReference type="InterPro" id="IPR044926">
    <property type="entry name" value="RGS_subdomain_2"/>
</dbReference>
<accession>A0A2C9LE70</accession>
<name>A0A2C9LE70_BIOGL</name>
<feature type="compositionally biased region" description="Basic residues" evidence="1">
    <location>
        <begin position="213"/>
        <end position="223"/>
    </location>
</feature>
<dbReference type="PANTHER" id="PTHR46583:SF2">
    <property type="entry name" value="RGS DOMAIN-CONTAINING PROTEIN"/>
    <property type="match status" value="1"/>
</dbReference>
<dbReference type="GO" id="GO:0009966">
    <property type="term" value="P:regulation of signal transduction"/>
    <property type="evidence" value="ECO:0007669"/>
    <property type="project" value="InterPro"/>
</dbReference>
<reference evidence="3" key="1">
    <citation type="submission" date="2020-05" db="UniProtKB">
        <authorList>
            <consortium name="EnsemblMetazoa"/>
        </authorList>
    </citation>
    <scope>IDENTIFICATION</scope>
    <source>
        <strain evidence="3">BB02</strain>
    </source>
</reference>
<dbReference type="Proteomes" id="UP000076420">
    <property type="component" value="Unassembled WGS sequence"/>
</dbReference>
<dbReference type="EnsemblMetazoa" id="BGLB029964-RA">
    <property type="protein sequence ID" value="BGLB029964-PA"/>
    <property type="gene ID" value="BGLB029964"/>
</dbReference>
<evidence type="ECO:0000313" key="4">
    <source>
        <dbReference type="Proteomes" id="UP000076420"/>
    </source>
</evidence>
<dbReference type="GO" id="GO:0005634">
    <property type="term" value="C:nucleus"/>
    <property type="evidence" value="ECO:0007669"/>
    <property type="project" value="TreeGrafter"/>
</dbReference>
<organism evidence="3 4">
    <name type="scientific">Biomphalaria glabrata</name>
    <name type="common">Bloodfluke planorb</name>
    <name type="synonym">Freshwater snail</name>
    <dbReference type="NCBI Taxonomy" id="6526"/>
    <lineage>
        <taxon>Eukaryota</taxon>
        <taxon>Metazoa</taxon>
        <taxon>Spiralia</taxon>
        <taxon>Lophotrochozoa</taxon>
        <taxon>Mollusca</taxon>
        <taxon>Gastropoda</taxon>
        <taxon>Heterobranchia</taxon>
        <taxon>Euthyneura</taxon>
        <taxon>Panpulmonata</taxon>
        <taxon>Hygrophila</taxon>
        <taxon>Lymnaeoidea</taxon>
        <taxon>Planorbidae</taxon>
        <taxon>Biomphalaria</taxon>
    </lineage>
</organism>
<dbReference type="InterPro" id="IPR036305">
    <property type="entry name" value="RGS_sf"/>
</dbReference>
<feature type="compositionally biased region" description="Polar residues" evidence="1">
    <location>
        <begin position="442"/>
        <end position="456"/>
    </location>
</feature>
<feature type="domain" description="RGS" evidence="2">
    <location>
        <begin position="20"/>
        <end position="141"/>
    </location>
</feature>
<evidence type="ECO:0000259" key="2">
    <source>
        <dbReference type="PROSITE" id="PS50132"/>
    </source>
</evidence>
<dbReference type="PROSITE" id="PS50132">
    <property type="entry name" value="RGS"/>
    <property type="match status" value="2"/>
</dbReference>
<feature type="region of interest" description="Disordered" evidence="1">
    <location>
        <begin position="200"/>
        <end position="232"/>
    </location>
</feature>
<dbReference type="VEuPathDB" id="VectorBase:BGLAX_050824"/>
<dbReference type="SUPFAM" id="SSF48097">
    <property type="entry name" value="Regulator of G-protein signaling, RGS"/>
    <property type="match status" value="2"/>
</dbReference>
<proteinExistence type="predicted"/>
<sequence>MQLAPNATVLEASKIENVPSINEVMENKPVMNMFKKYVSEDDRETNNLMQLYYDLETYFSITSSKSRKETQALHIVKLYLEPDAKRYVNLDNEQLTSQIAEQTEHPSFEILRDVHSFIMPKVEEIFKEFMLKQSEELGVDPQSLATISQAELTLRLSTEQAMMASWDKKKLKGKGNNRLLRDDDVRLPLHSYSSIGSQSSLSQASMLGPLPRTARRAGKKKATGRAQPTREHKNELLTALNQSAMGHLSIPMLYFYKYLLKHGHEDETPQIDKDLFFYIEVQKFKDCSHSYSDEELLRGKVQSIVDCFLESCYSPALQIDIPMDMHQKALKAAQRYVTGKEITPTLFDEAQIYIFKDLLLYWAGFRRATTRPSDLVKRPVLKYEKMLRRRLENIQNYQAPSSEFTLPSIPEGAVPSFSISLSEGIRFKVYTPPPPPIVRGHTNLTQDESVTGTPQPDGQLRDHKSSKNGLLFTEGSLVRSHNSSRKSSIAAR</sequence>
<dbReference type="Pfam" id="PF00615">
    <property type="entry name" value="RGS"/>
    <property type="match status" value="1"/>
</dbReference>
<dbReference type="PANTHER" id="PTHR46583">
    <property type="entry name" value="REGULATOR OF G-PROTEIN SIGNALING 22"/>
    <property type="match status" value="1"/>
</dbReference>
<dbReference type="VEuPathDB" id="VectorBase:BGLB029964"/>
<dbReference type="OrthoDB" id="10013157at2759"/>
<gene>
    <name evidence="3" type="primary">106067347</name>
</gene>
<protein>
    <recommendedName>
        <fullName evidence="2">RGS domain-containing protein</fullName>
    </recommendedName>
</protein>
<evidence type="ECO:0000313" key="3">
    <source>
        <dbReference type="EnsemblMetazoa" id="BGLB029964-PA"/>
    </source>
</evidence>
<dbReference type="GO" id="GO:0001965">
    <property type="term" value="F:G-protein alpha-subunit binding"/>
    <property type="evidence" value="ECO:0007669"/>
    <property type="project" value="InterPro"/>
</dbReference>
<dbReference type="InterPro" id="IPR016137">
    <property type="entry name" value="RGS"/>
</dbReference>
<evidence type="ECO:0000256" key="1">
    <source>
        <dbReference type="SAM" id="MobiDB-lite"/>
    </source>
</evidence>
<feature type="region of interest" description="Disordered" evidence="1">
    <location>
        <begin position="436"/>
        <end position="492"/>
    </location>
</feature>
<dbReference type="AlphaFoldDB" id="A0A2C9LE70"/>
<dbReference type="Gene3D" id="1.10.167.10">
    <property type="entry name" value="Regulator of G-protein Signalling 4, domain 2"/>
    <property type="match status" value="2"/>
</dbReference>